<evidence type="ECO:0000313" key="7">
    <source>
        <dbReference type="Proteomes" id="UP000226437"/>
    </source>
</evidence>
<dbReference type="Pfam" id="PF07687">
    <property type="entry name" value="M20_dimer"/>
    <property type="match status" value="1"/>
</dbReference>
<dbReference type="Gene3D" id="1.10.150.900">
    <property type="match status" value="1"/>
</dbReference>
<dbReference type="Gene3D" id="3.40.630.10">
    <property type="entry name" value="Zn peptidases"/>
    <property type="match status" value="1"/>
</dbReference>
<dbReference type="Proteomes" id="UP000226437">
    <property type="component" value="Unassembled WGS sequence"/>
</dbReference>
<dbReference type="OrthoDB" id="9792335at2"/>
<gene>
    <name evidence="6" type="ORF">CGL56_06280</name>
</gene>
<dbReference type="PANTHER" id="PTHR43808">
    <property type="entry name" value="ACETYLORNITHINE DEACETYLASE"/>
    <property type="match status" value="1"/>
</dbReference>
<dbReference type="RefSeq" id="WP_099105681.1">
    <property type="nucleotide sequence ID" value="NZ_JAATJF010000002.1"/>
</dbReference>
<evidence type="ECO:0000313" key="6">
    <source>
        <dbReference type="EMBL" id="PHK99064.1"/>
    </source>
</evidence>
<protein>
    <submittedName>
        <fullName evidence="6">Acetylornithine deacetylase</fullName>
    </submittedName>
</protein>
<comment type="caution">
    <text evidence="6">The sequence shown here is derived from an EMBL/GenBank/DDBJ whole genome shotgun (WGS) entry which is preliminary data.</text>
</comment>
<comment type="cofactor">
    <cofactor evidence="1">
        <name>Zn(2+)</name>
        <dbReference type="ChEBI" id="CHEBI:29105"/>
    </cofactor>
</comment>
<dbReference type="InterPro" id="IPR011650">
    <property type="entry name" value="Peptidase_M20_dimer"/>
</dbReference>
<dbReference type="AlphaFoldDB" id="A0A2G0CGF7"/>
<dbReference type="SUPFAM" id="SSF53187">
    <property type="entry name" value="Zn-dependent exopeptidases"/>
    <property type="match status" value="1"/>
</dbReference>
<evidence type="ECO:0000256" key="2">
    <source>
        <dbReference type="ARBA" id="ARBA00022801"/>
    </source>
</evidence>
<dbReference type="InterPro" id="IPR050072">
    <property type="entry name" value="Peptidase_M20A"/>
</dbReference>
<keyword evidence="4" id="KW-0732">Signal</keyword>
<keyword evidence="3" id="KW-0862">Zinc</keyword>
<dbReference type="Pfam" id="PF01546">
    <property type="entry name" value="Peptidase_M20"/>
    <property type="match status" value="1"/>
</dbReference>
<feature type="domain" description="Peptidase M20 dimerisation" evidence="5">
    <location>
        <begin position="221"/>
        <end position="368"/>
    </location>
</feature>
<keyword evidence="7" id="KW-1185">Reference proteome</keyword>
<dbReference type="PANTHER" id="PTHR43808:SF8">
    <property type="entry name" value="PEPTIDASE M20 DIMERISATION DOMAIN-CONTAINING PROTEIN"/>
    <property type="match status" value="1"/>
</dbReference>
<organism evidence="6 7">
    <name type="scientific">Neolewinella marina</name>
    <dbReference type="NCBI Taxonomy" id="438751"/>
    <lineage>
        <taxon>Bacteria</taxon>
        <taxon>Pseudomonadati</taxon>
        <taxon>Bacteroidota</taxon>
        <taxon>Saprospiria</taxon>
        <taxon>Saprospirales</taxon>
        <taxon>Lewinellaceae</taxon>
        <taxon>Neolewinella</taxon>
    </lineage>
</organism>
<evidence type="ECO:0000256" key="4">
    <source>
        <dbReference type="SAM" id="SignalP"/>
    </source>
</evidence>
<dbReference type="InterPro" id="IPR002933">
    <property type="entry name" value="Peptidase_M20"/>
</dbReference>
<reference evidence="6 7" key="1">
    <citation type="submission" date="2017-10" db="EMBL/GenBank/DDBJ databases">
        <title>The draft genome sequence of Lewinella marina KCTC 32374.</title>
        <authorList>
            <person name="Wang K."/>
        </authorList>
    </citation>
    <scope>NUCLEOTIDE SEQUENCE [LARGE SCALE GENOMIC DNA]</scope>
    <source>
        <strain evidence="6 7">MKG-38</strain>
    </source>
</reference>
<keyword evidence="2" id="KW-0378">Hydrolase</keyword>
<feature type="chain" id="PRO_5013719838" evidence="4">
    <location>
        <begin position="24"/>
        <end position="479"/>
    </location>
</feature>
<evidence type="ECO:0000259" key="5">
    <source>
        <dbReference type="Pfam" id="PF07687"/>
    </source>
</evidence>
<proteinExistence type="predicted"/>
<dbReference type="EMBL" id="PDLO01000002">
    <property type="protein sequence ID" value="PHK99064.1"/>
    <property type="molecule type" value="Genomic_DNA"/>
</dbReference>
<accession>A0A2G0CGF7</accession>
<sequence>MRAATTIRYLFPLLLLSSGYFHAQPPAIRHLGQPLDLPSVLSEYIKYPSVSGSEKAAGDFLRTLCAENGLHITPMGEADGNYNFAASIRPLEAGLPNIIFLNHIDVVPAEDPSTWEHPPYAGTVTETEVWGRGAFDNKGVAMIQLSTVLEAQASYRGQPIPYNVTLLAVSCEENQCAGGARYVVENYLQLLNPAVVIGEGPPAVTEVLRRFPEREIFGISVAHKNALWLKLEVSVETTGHGSITPLKYANREMVTALNRLLRKRQRGIYTDLNVSLLRQLGRMEKGVTGFVMKHPRMFRPLLMAQLRKQPEIFALFSNTITLTGLDSRNEVVNILAPTATALLDCRLLPMTSPEKFLARLERRMNNPDIRITVLKQMPETLPSSPRSPFFQYLSASIREHYLDSEVASIFLPSSSDLGLFRSHGVPAFASVPVRLDRSYLDRVHNRDEHIPHAILHEGPKVYTTFLQKCMGEINVGSTN</sequence>
<feature type="signal peptide" evidence="4">
    <location>
        <begin position="1"/>
        <end position="23"/>
    </location>
</feature>
<name>A0A2G0CGF7_9BACT</name>
<dbReference type="GO" id="GO:0016787">
    <property type="term" value="F:hydrolase activity"/>
    <property type="evidence" value="ECO:0007669"/>
    <property type="project" value="UniProtKB-KW"/>
</dbReference>
<evidence type="ECO:0000256" key="1">
    <source>
        <dbReference type="ARBA" id="ARBA00001947"/>
    </source>
</evidence>
<evidence type="ECO:0000256" key="3">
    <source>
        <dbReference type="ARBA" id="ARBA00022833"/>
    </source>
</evidence>